<organism evidence="2 3">
    <name type="scientific">Colletotrichum navitas</name>
    <dbReference type="NCBI Taxonomy" id="681940"/>
    <lineage>
        <taxon>Eukaryota</taxon>
        <taxon>Fungi</taxon>
        <taxon>Dikarya</taxon>
        <taxon>Ascomycota</taxon>
        <taxon>Pezizomycotina</taxon>
        <taxon>Sordariomycetes</taxon>
        <taxon>Hypocreomycetidae</taxon>
        <taxon>Glomerellales</taxon>
        <taxon>Glomerellaceae</taxon>
        <taxon>Colletotrichum</taxon>
        <taxon>Colletotrichum graminicola species complex</taxon>
    </lineage>
</organism>
<gene>
    <name evidence="2" type="ORF">LY79DRAFT_261794</name>
</gene>
<dbReference type="GeneID" id="85436187"/>
<dbReference type="AlphaFoldDB" id="A0AAD8V397"/>
<feature type="compositionally biased region" description="Basic and acidic residues" evidence="1">
    <location>
        <begin position="48"/>
        <end position="63"/>
    </location>
</feature>
<sequence>MQGQSPATSPRSACWHSPQKIRLIHSRESQNKHPLSFHLPSRNQLSLDRPHPSSHEGFEAGSKWRDGGGHLHLLSAPRLCLKPTPFLPVGIPEQTETVPTSMRCMLLSLSLSTFPGLHSRWRTLRKGVLIPALPFPWSSTWSANHWPLVARSADPRILCTPAWAEEPPSAAYVDVIAWLSLFCSAMNGNMLMARINGSVRPGRPLGNNTRRFCLPRVRKLRGSFSVYHIGR</sequence>
<comment type="caution">
    <text evidence="2">The sequence shown here is derived from an EMBL/GenBank/DDBJ whole genome shotgun (WGS) entry which is preliminary data.</text>
</comment>
<feature type="region of interest" description="Disordered" evidence="1">
    <location>
        <begin position="30"/>
        <end position="63"/>
    </location>
</feature>
<dbReference type="RefSeq" id="XP_060412639.1">
    <property type="nucleotide sequence ID" value="XM_060551947.1"/>
</dbReference>
<evidence type="ECO:0000256" key="1">
    <source>
        <dbReference type="SAM" id="MobiDB-lite"/>
    </source>
</evidence>
<accession>A0AAD8V397</accession>
<name>A0AAD8V397_9PEZI</name>
<dbReference type="EMBL" id="JAHLJV010000042">
    <property type="protein sequence ID" value="KAK1585622.1"/>
    <property type="molecule type" value="Genomic_DNA"/>
</dbReference>
<evidence type="ECO:0000313" key="3">
    <source>
        <dbReference type="Proteomes" id="UP001230504"/>
    </source>
</evidence>
<reference evidence="2" key="1">
    <citation type="submission" date="2021-06" db="EMBL/GenBank/DDBJ databases">
        <title>Comparative genomics, transcriptomics and evolutionary studies reveal genomic signatures of adaptation to plant cell wall in hemibiotrophic fungi.</title>
        <authorList>
            <consortium name="DOE Joint Genome Institute"/>
            <person name="Baroncelli R."/>
            <person name="Diaz J.F."/>
            <person name="Benocci T."/>
            <person name="Peng M."/>
            <person name="Battaglia E."/>
            <person name="Haridas S."/>
            <person name="Andreopoulos W."/>
            <person name="Labutti K."/>
            <person name="Pangilinan J."/>
            <person name="Floch G.L."/>
            <person name="Makela M.R."/>
            <person name="Henrissat B."/>
            <person name="Grigoriev I.V."/>
            <person name="Crouch J.A."/>
            <person name="De Vries R.P."/>
            <person name="Sukno S.A."/>
            <person name="Thon M.R."/>
        </authorList>
    </citation>
    <scope>NUCLEOTIDE SEQUENCE</scope>
    <source>
        <strain evidence="2">CBS 125086</strain>
    </source>
</reference>
<keyword evidence="3" id="KW-1185">Reference proteome</keyword>
<evidence type="ECO:0000313" key="2">
    <source>
        <dbReference type="EMBL" id="KAK1585622.1"/>
    </source>
</evidence>
<proteinExistence type="predicted"/>
<protein>
    <submittedName>
        <fullName evidence="2">Uncharacterized protein</fullName>
    </submittedName>
</protein>
<dbReference type="Proteomes" id="UP001230504">
    <property type="component" value="Unassembled WGS sequence"/>
</dbReference>